<dbReference type="PANTHER" id="PTHR33375:SF1">
    <property type="entry name" value="CHROMOSOME-PARTITIONING PROTEIN PARB-RELATED"/>
    <property type="match status" value="1"/>
</dbReference>
<dbReference type="eggNOG" id="COG1475">
    <property type="taxonomic scope" value="Bacteria"/>
</dbReference>
<accession>B8F8V4</accession>
<dbReference type="GO" id="GO:0007059">
    <property type="term" value="P:chromosome segregation"/>
    <property type="evidence" value="ECO:0007669"/>
    <property type="project" value="UniProtKB-KW"/>
</dbReference>
<reference evidence="5 6" key="1">
    <citation type="journal article" date="2012" name="Environ. Microbiol.">
        <title>The genome sequence of Desulfatibacillum alkenivorans AK-01: a blueprint for anaerobic alkane oxidation.</title>
        <authorList>
            <person name="Callaghan A.V."/>
            <person name="Morris B.E."/>
            <person name="Pereira I.A."/>
            <person name="McInerney M.J."/>
            <person name="Austin R.N."/>
            <person name="Groves J.T."/>
            <person name="Kukor J.J."/>
            <person name="Suflita J.M."/>
            <person name="Young L.Y."/>
            <person name="Zylstra G.J."/>
            <person name="Wawrik B."/>
        </authorList>
    </citation>
    <scope>NUCLEOTIDE SEQUENCE [LARGE SCALE GENOMIC DNA]</scope>
    <source>
        <strain evidence="5 6">AK-01</strain>
    </source>
</reference>
<dbReference type="AlphaFoldDB" id="B8F8V4"/>
<feature type="domain" description="ParB-like N-terminal" evidence="4">
    <location>
        <begin position="8"/>
        <end position="123"/>
    </location>
</feature>
<dbReference type="Pfam" id="PF02195">
    <property type="entry name" value="ParB_N"/>
    <property type="match status" value="1"/>
</dbReference>
<name>B8F8V4_DESAL</name>
<dbReference type="InterPro" id="IPR003115">
    <property type="entry name" value="ParB_N"/>
</dbReference>
<dbReference type="PANTHER" id="PTHR33375">
    <property type="entry name" value="CHROMOSOME-PARTITIONING PROTEIN PARB-RELATED"/>
    <property type="match status" value="1"/>
</dbReference>
<dbReference type="Pfam" id="PF17762">
    <property type="entry name" value="HTH_ParB"/>
    <property type="match status" value="1"/>
</dbReference>
<dbReference type="InterPro" id="IPR050336">
    <property type="entry name" value="Chromosome_partition/occlusion"/>
</dbReference>
<keyword evidence="2" id="KW-0159">Chromosome partition</keyword>
<comment type="similarity">
    <text evidence="1">Belongs to the ParB family.</text>
</comment>
<evidence type="ECO:0000256" key="3">
    <source>
        <dbReference type="SAM" id="MobiDB-lite"/>
    </source>
</evidence>
<dbReference type="GO" id="GO:0003677">
    <property type="term" value="F:DNA binding"/>
    <property type="evidence" value="ECO:0007669"/>
    <property type="project" value="InterPro"/>
</dbReference>
<evidence type="ECO:0000259" key="4">
    <source>
        <dbReference type="SMART" id="SM00470"/>
    </source>
</evidence>
<dbReference type="InterPro" id="IPR041468">
    <property type="entry name" value="HTH_ParB/Spo0J"/>
</dbReference>
<evidence type="ECO:0000256" key="1">
    <source>
        <dbReference type="ARBA" id="ARBA00006295"/>
    </source>
</evidence>
<dbReference type="InterPro" id="IPR004437">
    <property type="entry name" value="ParB/RepB/Spo0J"/>
</dbReference>
<dbReference type="HOGENOM" id="CLU_456909_0_0_7"/>
<proteinExistence type="inferred from homology"/>
<dbReference type="Gene3D" id="1.10.10.2830">
    <property type="match status" value="1"/>
</dbReference>
<evidence type="ECO:0000256" key="2">
    <source>
        <dbReference type="ARBA" id="ARBA00022829"/>
    </source>
</evidence>
<dbReference type="RefSeq" id="WP_012609426.1">
    <property type="nucleotide sequence ID" value="NC_011768.1"/>
</dbReference>
<dbReference type="NCBIfam" id="TIGR00180">
    <property type="entry name" value="parB_part"/>
    <property type="match status" value="1"/>
</dbReference>
<dbReference type="InterPro" id="IPR036086">
    <property type="entry name" value="ParB/Sulfiredoxin_sf"/>
</dbReference>
<organism evidence="5 6">
    <name type="scientific">Desulfatibacillum aliphaticivorans</name>
    <dbReference type="NCBI Taxonomy" id="218208"/>
    <lineage>
        <taxon>Bacteria</taxon>
        <taxon>Pseudomonadati</taxon>
        <taxon>Thermodesulfobacteriota</taxon>
        <taxon>Desulfobacteria</taxon>
        <taxon>Desulfobacterales</taxon>
        <taxon>Desulfatibacillaceae</taxon>
        <taxon>Desulfatibacillum</taxon>
    </lineage>
</organism>
<protein>
    <submittedName>
        <fullName evidence="5">ParB-like partition protein</fullName>
    </submittedName>
</protein>
<dbReference type="EMBL" id="CP001322">
    <property type="protein sequence ID" value="ACL01986.1"/>
    <property type="molecule type" value="Genomic_DNA"/>
</dbReference>
<dbReference type="SMART" id="SM00470">
    <property type="entry name" value="ParB"/>
    <property type="match status" value="1"/>
</dbReference>
<dbReference type="KEGG" id="dal:Dalk_0277"/>
<dbReference type="Gene3D" id="3.90.1530.30">
    <property type="match status" value="1"/>
</dbReference>
<feature type="region of interest" description="Disordered" evidence="3">
    <location>
        <begin position="1"/>
        <end position="25"/>
    </location>
</feature>
<dbReference type="GO" id="GO:0005694">
    <property type="term" value="C:chromosome"/>
    <property type="evidence" value="ECO:0007669"/>
    <property type="project" value="TreeGrafter"/>
</dbReference>
<dbReference type="SUPFAM" id="SSF110849">
    <property type="entry name" value="ParB/Sulfiredoxin"/>
    <property type="match status" value="1"/>
</dbReference>
<keyword evidence="6" id="KW-1185">Reference proteome</keyword>
<feature type="compositionally biased region" description="Basic and acidic residues" evidence="3">
    <location>
        <begin position="1"/>
        <end position="11"/>
    </location>
</feature>
<dbReference type="SUPFAM" id="SSF109709">
    <property type="entry name" value="KorB DNA-binding domain-like"/>
    <property type="match status" value="1"/>
</dbReference>
<sequence>MEEKQTFREIPLDQITPSPENPRKTFDGKGMDELVESIRSVGVLEPILVRPREAQPVKKARGKKILTASTESQAFEIVAGERRFRACCILANQNGGLSKNTIPAMVRPMTDDQAWDAMVIENLARQDLDELEEARGFKAYLDRKGPESLEDLAGRTGISPGYIRRRVRVLDLPEKVLEAWDGDALRFGHLEQLLRLPDQEAVLEFFNHFAWETVSVKELKSVIDSEAVPLKNALFDVTEAGCGQCMFNSDAQMMLFDTESEKTLCHKTACFGEHQKAWLQENWAEFKKKEKLNTQGAVIYESLKWDDYSAFYGNTPIPKECRKCKSFASIVRLQGDVYYKAACIGEKSCYRSMTSGAKDPAGAGAPRNRNHGPEFRERFFQEQIPLRVQDVDPETDKALHLALFALLKSNHDARIWYGRTHGVGKVESPGEPWARLVISDRDLFQSITELSGEEARLRIRNVSAVVALQDDAMAAREHVASYLGVDVAREWRIHKEYLEKKTKAEILAMGEDLGILQEKQVQDFLFEKIGKKRGRFDTCKKGELIQVFLESGVDLAGRIPAEMLGDANA</sequence>
<dbReference type="Proteomes" id="UP000000739">
    <property type="component" value="Chromosome"/>
</dbReference>
<gene>
    <name evidence="5" type="ordered locus">Dalk_0277</name>
</gene>
<evidence type="ECO:0000313" key="5">
    <source>
        <dbReference type="EMBL" id="ACL01986.1"/>
    </source>
</evidence>
<evidence type="ECO:0000313" key="6">
    <source>
        <dbReference type="Proteomes" id="UP000000739"/>
    </source>
</evidence>